<sequence>MEITEEMLLSIPPGNVRVPVEEFAVVWRLAESECLRLVRATSVGESSRELSYASAVMGTLRWLAAAQAPFGPPGSGMSREASAPFTPYTGRALGRADHDSIREARDSVRAMLLMFPDGYKTAGMPPRPGYLEGVADAIEWAWVFGPAPRLAQLPADSPRTA</sequence>
<organism evidence="1 2">
    <name type="scientific">Kribbella italica</name>
    <dbReference type="NCBI Taxonomy" id="1540520"/>
    <lineage>
        <taxon>Bacteria</taxon>
        <taxon>Bacillati</taxon>
        <taxon>Actinomycetota</taxon>
        <taxon>Actinomycetes</taxon>
        <taxon>Propionibacteriales</taxon>
        <taxon>Kribbellaceae</taxon>
        <taxon>Kribbella</taxon>
    </lineage>
</organism>
<evidence type="ECO:0000313" key="2">
    <source>
        <dbReference type="Proteomes" id="UP000549971"/>
    </source>
</evidence>
<name>A0A7W9JDN6_9ACTN</name>
<gene>
    <name evidence="1" type="ORF">HDA39_006937</name>
</gene>
<dbReference type="AlphaFoldDB" id="A0A7W9JDN6"/>
<dbReference type="Proteomes" id="UP000549971">
    <property type="component" value="Unassembled WGS sequence"/>
</dbReference>
<keyword evidence="2" id="KW-1185">Reference proteome</keyword>
<dbReference type="EMBL" id="JACHMY010000001">
    <property type="protein sequence ID" value="MBB5840203.1"/>
    <property type="molecule type" value="Genomic_DNA"/>
</dbReference>
<comment type="caution">
    <text evidence="1">The sequence shown here is derived from an EMBL/GenBank/DDBJ whole genome shotgun (WGS) entry which is preliminary data.</text>
</comment>
<proteinExistence type="predicted"/>
<accession>A0A7W9JDN6</accession>
<reference evidence="1 2" key="1">
    <citation type="submission" date="2020-08" db="EMBL/GenBank/DDBJ databases">
        <title>Sequencing the genomes of 1000 actinobacteria strains.</title>
        <authorList>
            <person name="Klenk H.-P."/>
        </authorList>
    </citation>
    <scope>NUCLEOTIDE SEQUENCE [LARGE SCALE GENOMIC DNA]</scope>
    <source>
        <strain evidence="1 2">DSM 28967</strain>
    </source>
</reference>
<protein>
    <submittedName>
        <fullName evidence="1">Uncharacterized protein</fullName>
    </submittedName>
</protein>
<dbReference type="RefSeq" id="WP_184802388.1">
    <property type="nucleotide sequence ID" value="NZ_JACHMY010000001.1"/>
</dbReference>
<evidence type="ECO:0000313" key="1">
    <source>
        <dbReference type="EMBL" id="MBB5840203.1"/>
    </source>
</evidence>